<protein>
    <recommendedName>
        <fullName evidence="3">Nucleoside 2-deoxyribosyltransferase</fullName>
    </recommendedName>
</protein>
<accession>A0ABU0VJY1</accession>
<name>A0ABU0VJY1_9GAMM</name>
<comment type="caution">
    <text evidence="1">The sequence shown here is derived from an EMBL/GenBank/DDBJ whole genome shotgun (WGS) entry which is preliminary data.</text>
</comment>
<gene>
    <name evidence="1" type="ORF">Q6237_12170</name>
</gene>
<proteinExistence type="predicted"/>
<reference evidence="1" key="1">
    <citation type="submission" date="2023-07" db="EMBL/GenBank/DDBJ databases">
        <title>In vitro acaricidal activity of Serratia ureilytica strains isolated from Mimosa pudica nodules againts the dust mite Tyrophagus putrescentiae.</title>
        <authorList>
            <person name="Wong-Villareal A."/>
            <person name="Cerqueda-Garcia D."/>
        </authorList>
    </citation>
    <scope>NUCLEOTIDE SEQUENCE</scope>
    <source>
        <strain evidence="1">UTS2</strain>
    </source>
</reference>
<dbReference type="Gene3D" id="3.40.50.450">
    <property type="match status" value="1"/>
</dbReference>
<dbReference type="Proteomes" id="UP001177872">
    <property type="component" value="Unassembled WGS sequence"/>
</dbReference>
<dbReference type="EMBL" id="JAVCZN010000004">
    <property type="protein sequence ID" value="MDQ1861741.1"/>
    <property type="molecule type" value="Genomic_DNA"/>
</dbReference>
<evidence type="ECO:0008006" key="3">
    <source>
        <dbReference type="Google" id="ProtNLM"/>
    </source>
</evidence>
<sequence length="282" mass="31761">MTDNEEKKKCFIIMPIADAPGYDNGHFSRVYNHLIIPACQKAGYEPIRADDVTSSNFIVLDILKKIVECDLAICDLSGRNPNVMYELGLRQAFNKKTVLIKDNQSTSPFDVQAFRYHEYNHSLRIDNVIDDIDAIAKAMISTVMAQDDINSVVQLLKIEPAIVGEKTKLSIEETVLFDAINQLTSKVDRLSTKNVSISEALAEATLEKMSLGEILNLSNGLSIAKGRDFMDEDANYLGSFSKLEYNRDEKRSYVVFETKPGEMVKHDRRNLDIFKVVLGPPF</sequence>
<evidence type="ECO:0000313" key="1">
    <source>
        <dbReference type="EMBL" id="MDQ1861741.1"/>
    </source>
</evidence>
<organism evidence="1 2">
    <name type="scientific">Serratia ureilytica</name>
    <dbReference type="NCBI Taxonomy" id="300181"/>
    <lineage>
        <taxon>Bacteria</taxon>
        <taxon>Pseudomonadati</taxon>
        <taxon>Pseudomonadota</taxon>
        <taxon>Gammaproteobacteria</taxon>
        <taxon>Enterobacterales</taxon>
        <taxon>Yersiniaceae</taxon>
        <taxon>Serratia</taxon>
    </lineage>
</organism>
<evidence type="ECO:0000313" key="2">
    <source>
        <dbReference type="Proteomes" id="UP001177872"/>
    </source>
</evidence>
<dbReference type="RefSeq" id="WP_262942338.1">
    <property type="nucleotide sequence ID" value="NZ_JAIQCT010000003.1"/>
</dbReference>
<keyword evidence="2" id="KW-1185">Reference proteome</keyword>